<evidence type="ECO:0000313" key="3">
    <source>
        <dbReference type="WBParaSite" id="maker-PairedContig_1013-snap-gene-1.25-mRNA-1"/>
    </source>
</evidence>
<dbReference type="InterPro" id="IPR005036">
    <property type="entry name" value="CBM21_dom"/>
</dbReference>
<dbReference type="STRING" id="6293.A0A1I8E8J6"/>
<dbReference type="PROSITE" id="PS51159">
    <property type="entry name" value="CBM21"/>
    <property type="match status" value="1"/>
</dbReference>
<reference evidence="2" key="2">
    <citation type="journal article" date="2016" name="Mol. Ecol.">
        <title>Population genomics of the filarial nematode parasite Wuchereria bancrofti from mosquitoes.</title>
        <authorList>
            <person name="Small S.T."/>
            <person name="Reimer L.J."/>
            <person name="Tisch D.J."/>
            <person name="King C.L."/>
            <person name="Christensen B.M."/>
            <person name="Siba P.M."/>
            <person name="Kazura J.W."/>
            <person name="Serre D."/>
            <person name="Zimmerman P.A."/>
        </authorList>
    </citation>
    <scope>NUCLEOTIDE SEQUENCE</scope>
    <source>
        <strain evidence="2">pt0022</strain>
    </source>
</reference>
<dbReference type="PANTHER" id="PTHR12307:SF36">
    <property type="entry name" value="GLYCOGEN-BINDING SUBUNIT 76A"/>
    <property type="match status" value="1"/>
</dbReference>
<evidence type="ECO:0000313" key="4">
    <source>
        <dbReference type="WBParaSite" id="mrna-Wban_06319"/>
    </source>
</evidence>
<protein>
    <submittedName>
        <fullName evidence="3 4">CBM21 domain-containing protein</fullName>
    </submittedName>
</protein>
<evidence type="ECO:0000313" key="2">
    <source>
        <dbReference type="Proteomes" id="UP000093561"/>
    </source>
</evidence>
<dbReference type="GO" id="GO:0000164">
    <property type="term" value="C:protein phosphatase type 1 complex"/>
    <property type="evidence" value="ECO:0007669"/>
    <property type="project" value="TreeGrafter"/>
</dbReference>
<dbReference type="InterPro" id="IPR038175">
    <property type="entry name" value="CBM21_dom_sf"/>
</dbReference>
<dbReference type="Proteomes" id="UP000093561">
    <property type="component" value="Unassembled WGS sequence"/>
</dbReference>
<reference evidence="2" key="1">
    <citation type="submission" date="2015-03" db="EMBL/GenBank/DDBJ databases">
        <title>Wuchereria bancrofti Genome Sequencing Papua New Guinea Strain.</title>
        <authorList>
            <person name="Small S.T."/>
            <person name="Serre D."/>
            <person name="Zimmerman P.A."/>
        </authorList>
    </citation>
    <scope>NUCLEOTIDE SEQUENCE [LARGE SCALE GENOMIC DNA]</scope>
    <source>
        <strain evidence="2">pt0022</strain>
    </source>
</reference>
<organism evidence="3">
    <name type="scientific">Wuchereria bancrofti</name>
    <dbReference type="NCBI Taxonomy" id="6293"/>
    <lineage>
        <taxon>Eukaryota</taxon>
        <taxon>Metazoa</taxon>
        <taxon>Ecdysozoa</taxon>
        <taxon>Nematoda</taxon>
        <taxon>Chromadorea</taxon>
        <taxon>Rhabditida</taxon>
        <taxon>Spirurina</taxon>
        <taxon>Spiruromorpha</taxon>
        <taxon>Filarioidea</taxon>
        <taxon>Onchocercidae</taxon>
        <taxon>Wuchereria</taxon>
    </lineage>
</organism>
<feature type="domain" description="CBM21" evidence="1">
    <location>
        <begin position="183"/>
        <end position="291"/>
    </location>
</feature>
<accession>A0A1I8E8J6</accession>
<dbReference type="Gene3D" id="2.60.40.2440">
    <property type="entry name" value="Carbohydrate binding type-21 domain"/>
    <property type="match status" value="1"/>
</dbReference>
<dbReference type="PANTHER" id="PTHR12307">
    <property type="entry name" value="PROTEIN PHOSPHATASE 1 REGULATORY SUBUNIT"/>
    <property type="match status" value="1"/>
</dbReference>
<dbReference type="WBParaSite" id="mrna-Wban_06319">
    <property type="protein sequence ID" value="mrna-Wban_06319"/>
    <property type="gene ID" value="Wban_06319"/>
</dbReference>
<evidence type="ECO:0000259" key="1">
    <source>
        <dbReference type="PROSITE" id="PS51159"/>
    </source>
</evidence>
<dbReference type="InterPro" id="IPR050782">
    <property type="entry name" value="PP1_regulatory_subunit_3"/>
</dbReference>
<dbReference type="GO" id="GO:2001069">
    <property type="term" value="F:glycogen binding"/>
    <property type="evidence" value="ECO:0007669"/>
    <property type="project" value="TreeGrafter"/>
</dbReference>
<sequence>MAMDVSTVAIDVGQYPEQATLQSLISKIKHHNLLDLKLQLGTSSANETNKVVWTLDKPEESSLRSFIDLFKCLRNDDTNFSSDDNNTQSNVTKSNKLMRSKTLRSALRKPSTPNLGMRKTVHFADSFGLNLVHQNYYEADDFSIELQKFGATFPPLSTKIIKRPRNVMLTLAKFHEHTDAEIDYLTRNQTVCLDCVKFVDMNIIGTINVLNIAYQKQVYIRYTTDNWRTNIETVGRYKSSARNDDTIDKFTFIISLPTDFPIGATCEFCIRYIVNGITYWDNNKGTNYIVEAVENIPIDMKLIAKTFNLSKNAHNQQIIKD</sequence>
<dbReference type="Pfam" id="PF03370">
    <property type="entry name" value="CBM_21"/>
    <property type="match status" value="1"/>
</dbReference>
<proteinExistence type="predicted"/>
<reference evidence="3" key="3">
    <citation type="submission" date="2016-11" db="UniProtKB">
        <authorList>
            <consortium name="WormBaseParasite"/>
        </authorList>
    </citation>
    <scope>IDENTIFICATION</scope>
    <source>
        <strain evidence="3 4">pt0022</strain>
    </source>
</reference>
<dbReference type="GO" id="GO:0005979">
    <property type="term" value="P:regulation of glycogen biosynthetic process"/>
    <property type="evidence" value="ECO:0007669"/>
    <property type="project" value="TreeGrafter"/>
</dbReference>
<dbReference type="GO" id="GO:0008157">
    <property type="term" value="F:protein phosphatase 1 binding"/>
    <property type="evidence" value="ECO:0007669"/>
    <property type="project" value="TreeGrafter"/>
</dbReference>
<name>A0A1I8E8J6_WUCBA</name>
<dbReference type="AlphaFoldDB" id="A0A1I8E8J6"/>
<dbReference type="WBParaSite" id="maker-PairedContig_1013-snap-gene-1.25-mRNA-1">
    <property type="protein sequence ID" value="maker-PairedContig_1013-snap-gene-1.25-mRNA-1"/>
    <property type="gene ID" value="maker-PairedContig_1013-snap-gene-1.25"/>
</dbReference>